<organism evidence="2 3">
    <name type="scientific">Coleophoma crateriformis</name>
    <dbReference type="NCBI Taxonomy" id="565419"/>
    <lineage>
        <taxon>Eukaryota</taxon>
        <taxon>Fungi</taxon>
        <taxon>Dikarya</taxon>
        <taxon>Ascomycota</taxon>
        <taxon>Pezizomycotina</taxon>
        <taxon>Leotiomycetes</taxon>
        <taxon>Helotiales</taxon>
        <taxon>Dermateaceae</taxon>
        <taxon>Coleophoma</taxon>
    </lineage>
</organism>
<feature type="compositionally biased region" description="Acidic residues" evidence="1">
    <location>
        <begin position="136"/>
        <end position="156"/>
    </location>
</feature>
<evidence type="ECO:0000313" key="3">
    <source>
        <dbReference type="Proteomes" id="UP000256328"/>
    </source>
</evidence>
<evidence type="ECO:0000256" key="1">
    <source>
        <dbReference type="SAM" id="MobiDB-lite"/>
    </source>
</evidence>
<name>A0A3D8S3A8_9HELO</name>
<keyword evidence="3" id="KW-1185">Reference proteome</keyword>
<feature type="compositionally biased region" description="Basic residues" evidence="1">
    <location>
        <begin position="115"/>
        <end position="129"/>
    </location>
</feature>
<accession>A0A3D8S3A8</accession>
<comment type="caution">
    <text evidence="2">The sequence shown here is derived from an EMBL/GenBank/DDBJ whole genome shotgun (WGS) entry which is preliminary data.</text>
</comment>
<reference evidence="2 3" key="1">
    <citation type="journal article" date="2018" name="IMA Fungus">
        <title>IMA Genome-F 9: Draft genome sequence of Annulohypoxylon stygium, Aspergillus mulundensis, Berkeleyomyces basicola (syn. Thielaviopsis basicola), Ceratocystis smalleyi, two Cercospora beticola strains, Coleophoma cylindrospora, Fusarium fracticaudum, Phialophora cf. hyalina, and Morchella septimelata.</title>
        <authorList>
            <person name="Wingfield B.D."/>
            <person name="Bills G.F."/>
            <person name="Dong Y."/>
            <person name="Huang W."/>
            <person name="Nel W.J."/>
            <person name="Swalarsk-Parry B.S."/>
            <person name="Vaghefi N."/>
            <person name="Wilken P.M."/>
            <person name="An Z."/>
            <person name="de Beer Z.W."/>
            <person name="De Vos L."/>
            <person name="Chen L."/>
            <person name="Duong T.A."/>
            <person name="Gao Y."/>
            <person name="Hammerbacher A."/>
            <person name="Kikkert J.R."/>
            <person name="Li Y."/>
            <person name="Li H."/>
            <person name="Li K."/>
            <person name="Li Q."/>
            <person name="Liu X."/>
            <person name="Ma X."/>
            <person name="Naidoo K."/>
            <person name="Pethybridge S.J."/>
            <person name="Sun J."/>
            <person name="Steenkamp E.T."/>
            <person name="van der Nest M.A."/>
            <person name="van Wyk S."/>
            <person name="Wingfield M.J."/>
            <person name="Xiong C."/>
            <person name="Yue Q."/>
            <person name="Zhang X."/>
        </authorList>
    </citation>
    <scope>NUCLEOTIDE SEQUENCE [LARGE SCALE GENOMIC DNA]</scope>
    <source>
        <strain evidence="2 3">BP5796</strain>
    </source>
</reference>
<evidence type="ECO:0000313" key="2">
    <source>
        <dbReference type="EMBL" id="RDW80581.1"/>
    </source>
</evidence>
<dbReference type="EMBL" id="PDLN01000007">
    <property type="protein sequence ID" value="RDW80581.1"/>
    <property type="molecule type" value="Genomic_DNA"/>
</dbReference>
<feature type="region of interest" description="Disordered" evidence="1">
    <location>
        <begin position="103"/>
        <end position="163"/>
    </location>
</feature>
<gene>
    <name evidence="2" type="ORF">BP5796_05279</name>
</gene>
<dbReference type="AlphaFoldDB" id="A0A3D8S3A8"/>
<feature type="region of interest" description="Disordered" evidence="1">
    <location>
        <begin position="1"/>
        <end position="39"/>
    </location>
</feature>
<sequence>MPKPPADLADPDDLTVPRADEANVGSCLQDEVPQTPTTPVEKFERHILKFTKAGQQGLVREALKDNRIELLNTINNEAKVRRSTKSLVLGKVKVISYKDLKEARAKRAEKEAAKKAKGKGKRGRKRKRATPVVDVSEPETDASEPEPDAPEPEPYEPEPSAKVMRISKALSRALIV</sequence>
<feature type="compositionally biased region" description="Basic and acidic residues" evidence="1">
    <location>
        <begin position="103"/>
        <end position="114"/>
    </location>
</feature>
<proteinExistence type="predicted"/>
<dbReference type="Proteomes" id="UP000256328">
    <property type="component" value="Unassembled WGS sequence"/>
</dbReference>
<protein>
    <submittedName>
        <fullName evidence="2">Uncharacterized protein</fullName>
    </submittedName>
</protein>
<dbReference type="OrthoDB" id="5374857at2759"/>